<accession>A0A382XUL5</accession>
<dbReference type="InterPro" id="IPR026046">
    <property type="entry name" value="UBIAD1"/>
</dbReference>
<dbReference type="GO" id="GO:0042371">
    <property type="term" value="P:vitamin K biosynthetic process"/>
    <property type="evidence" value="ECO:0007669"/>
    <property type="project" value="TreeGrafter"/>
</dbReference>
<evidence type="ECO:0000256" key="2">
    <source>
        <dbReference type="ARBA" id="ARBA00004863"/>
    </source>
</evidence>
<evidence type="ECO:0000256" key="5">
    <source>
        <dbReference type="ARBA" id="ARBA00022692"/>
    </source>
</evidence>
<feature type="non-terminal residue" evidence="9">
    <location>
        <position position="156"/>
    </location>
</feature>
<dbReference type="UniPathway" id="UPA00079"/>
<feature type="transmembrane region" description="Helical" evidence="8">
    <location>
        <begin position="44"/>
        <end position="63"/>
    </location>
</feature>
<evidence type="ECO:0000256" key="4">
    <source>
        <dbReference type="ARBA" id="ARBA00022679"/>
    </source>
</evidence>
<dbReference type="CDD" id="cd13962">
    <property type="entry name" value="PT_UbiA_UBIAD1"/>
    <property type="match status" value="1"/>
</dbReference>
<proteinExistence type="predicted"/>
<dbReference type="AlphaFoldDB" id="A0A382XUL5"/>
<reference evidence="9" key="1">
    <citation type="submission" date="2018-05" db="EMBL/GenBank/DDBJ databases">
        <authorList>
            <person name="Lanie J.A."/>
            <person name="Ng W.-L."/>
            <person name="Kazmierczak K.M."/>
            <person name="Andrzejewski T.M."/>
            <person name="Davidsen T.M."/>
            <person name="Wayne K.J."/>
            <person name="Tettelin H."/>
            <person name="Glass J.I."/>
            <person name="Rusch D."/>
            <person name="Podicherti R."/>
            <person name="Tsui H.-C.T."/>
            <person name="Winkler M.E."/>
        </authorList>
    </citation>
    <scope>NUCLEOTIDE SEQUENCE</scope>
</reference>
<feature type="transmembrane region" description="Helical" evidence="8">
    <location>
        <begin position="124"/>
        <end position="147"/>
    </location>
</feature>
<dbReference type="InterPro" id="IPR000537">
    <property type="entry name" value="UbiA_prenyltransferase"/>
</dbReference>
<evidence type="ECO:0008006" key="10">
    <source>
        <dbReference type="Google" id="ProtNLM"/>
    </source>
</evidence>
<evidence type="ECO:0000256" key="7">
    <source>
        <dbReference type="ARBA" id="ARBA00023136"/>
    </source>
</evidence>
<dbReference type="GO" id="GO:0009234">
    <property type="term" value="P:menaquinone biosynthetic process"/>
    <property type="evidence" value="ECO:0007669"/>
    <property type="project" value="UniProtKB-UniPathway"/>
</dbReference>
<name>A0A382XUL5_9ZZZZ</name>
<comment type="subcellular location">
    <subcellularLocation>
        <location evidence="1">Membrane</location>
        <topology evidence="1">Multi-pass membrane protein</topology>
    </subcellularLocation>
</comment>
<keyword evidence="3" id="KW-0474">Menaquinone biosynthesis</keyword>
<dbReference type="GO" id="GO:0004659">
    <property type="term" value="F:prenyltransferase activity"/>
    <property type="evidence" value="ECO:0007669"/>
    <property type="project" value="InterPro"/>
</dbReference>
<comment type="pathway">
    <text evidence="2">Quinol/quinone metabolism; menaquinone biosynthesis.</text>
</comment>
<keyword evidence="6 8" id="KW-1133">Transmembrane helix</keyword>
<keyword evidence="5 8" id="KW-0812">Transmembrane</keyword>
<evidence type="ECO:0000256" key="1">
    <source>
        <dbReference type="ARBA" id="ARBA00004141"/>
    </source>
</evidence>
<dbReference type="PANTHER" id="PTHR13929:SF0">
    <property type="entry name" value="UBIA PRENYLTRANSFERASE DOMAIN-CONTAINING PROTEIN 1"/>
    <property type="match status" value="1"/>
</dbReference>
<dbReference type="PANTHER" id="PTHR13929">
    <property type="entry name" value="1,4-DIHYDROXY-2-NAPHTHOATE OCTAPRENYLTRANSFERASE"/>
    <property type="match status" value="1"/>
</dbReference>
<evidence type="ECO:0000313" key="9">
    <source>
        <dbReference type="EMBL" id="SVD74530.1"/>
    </source>
</evidence>
<keyword evidence="7 8" id="KW-0472">Membrane</keyword>
<sequence>MGGSLRNALGAWVLASRPKTLVASVVPVAVGAALAYRDTREFPGTLFALALFFSLLIQIGTNFSNDYFDDLRGADRDRALGPARAVSSGLISGKTMIVASLATLLLAFAIGVVLMEFSGANRKLLWIGGTSVLFAIGYTGGPFPLAYNGLGDLFVI</sequence>
<dbReference type="InterPro" id="IPR044878">
    <property type="entry name" value="UbiA_sf"/>
</dbReference>
<dbReference type="Gene3D" id="1.10.357.140">
    <property type="entry name" value="UbiA prenyltransferase"/>
    <property type="match status" value="1"/>
</dbReference>
<dbReference type="Pfam" id="PF01040">
    <property type="entry name" value="UbiA"/>
    <property type="match status" value="1"/>
</dbReference>
<protein>
    <recommendedName>
        <fullName evidence="10">1,4-dihydroxy-2-naphthoate octaprenyltransferase</fullName>
    </recommendedName>
</protein>
<dbReference type="GO" id="GO:0016020">
    <property type="term" value="C:membrane"/>
    <property type="evidence" value="ECO:0007669"/>
    <property type="project" value="UniProtKB-SubCell"/>
</dbReference>
<feature type="transmembrane region" description="Helical" evidence="8">
    <location>
        <begin position="20"/>
        <end position="37"/>
    </location>
</feature>
<evidence type="ECO:0000256" key="8">
    <source>
        <dbReference type="SAM" id="Phobius"/>
    </source>
</evidence>
<feature type="transmembrane region" description="Helical" evidence="8">
    <location>
        <begin position="96"/>
        <end position="117"/>
    </location>
</feature>
<organism evidence="9">
    <name type="scientific">marine metagenome</name>
    <dbReference type="NCBI Taxonomy" id="408172"/>
    <lineage>
        <taxon>unclassified sequences</taxon>
        <taxon>metagenomes</taxon>
        <taxon>ecological metagenomes</taxon>
    </lineage>
</organism>
<evidence type="ECO:0000256" key="3">
    <source>
        <dbReference type="ARBA" id="ARBA00022428"/>
    </source>
</evidence>
<dbReference type="EMBL" id="UINC01170474">
    <property type="protein sequence ID" value="SVD74530.1"/>
    <property type="molecule type" value="Genomic_DNA"/>
</dbReference>
<keyword evidence="4" id="KW-0808">Transferase</keyword>
<gene>
    <name evidence="9" type="ORF">METZ01_LOCUS427384</name>
</gene>
<evidence type="ECO:0000256" key="6">
    <source>
        <dbReference type="ARBA" id="ARBA00022989"/>
    </source>
</evidence>